<evidence type="ECO:0000256" key="14">
    <source>
        <dbReference type="SAM" id="Phobius"/>
    </source>
</evidence>
<evidence type="ECO:0000259" key="15">
    <source>
        <dbReference type="PROSITE" id="PS51718"/>
    </source>
</evidence>
<evidence type="ECO:0000256" key="6">
    <source>
        <dbReference type="ARBA" id="ARBA00022801"/>
    </source>
</evidence>
<dbReference type="AlphaFoldDB" id="A0A507EF95"/>
<dbReference type="PANTHER" id="PTHR10465">
    <property type="entry name" value="TRANSMEMBRANE GTPASE FZO1"/>
    <property type="match status" value="1"/>
</dbReference>
<dbReference type="Proteomes" id="UP000318582">
    <property type="component" value="Unassembled WGS sequence"/>
</dbReference>
<evidence type="ECO:0000313" key="17">
    <source>
        <dbReference type="Proteomes" id="UP000318582"/>
    </source>
</evidence>
<feature type="region of interest" description="Disordered" evidence="13">
    <location>
        <begin position="1"/>
        <end position="43"/>
    </location>
</feature>
<evidence type="ECO:0000256" key="9">
    <source>
        <dbReference type="ARBA" id="ARBA00023128"/>
    </source>
</evidence>
<dbReference type="InterPro" id="IPR030381">
    <property type="entry name" value="G_DYNAMIN_dom"/>
</dbReference>
<dbReference type="GO" id="GO:0051646">
    <property type="term" value="P:mitochondrion localization"/>
    <property type="evidence" value="ECO:0007669"/>
    <property type="project" value="TreeGrafter"/>
</dbReference>
<evidence type="ECO:0000256" key="13">
    <source>
        <dbReference type="SAM" id="MobiDB-lite"/>
    </source>
</evidence>
<dbReference type="InterPro" id="IPR027417">
    <property type="entry name" value="P-loop_NTPase"/>
</dbReference>
<protein>
    <recommendedName>
        <fullName evidence="15">Dynamin-type G domain-containing protein</fullName>
    </recommendedName>
</protein>
<evidence type="ECO:0000256" key="12">
    <source>
        <dbReference type="ARBA" id="ARBA00048548"/>
    </source>
</evidence>
<dbReference type="InterPro" id="IPR045063">
    <property type="entry name" value="Dynamin_N"/>
</dbReference>
<dbReference type="PANTHER" id="PTHR10465:SF0">
    <property type="entry name" value="SARCALUMENIN"/>
    <property type="match status" value="1"/>
</dbReference>
<feature type="compositionally biased region" description="Basic and acidic residues" evidence="13">
    <location>
        <begin position="1"/>
        <end position="12"/>
    </location>
</feature>
<evidence type="ECO:0000256" key="8">
    <source>
        <dbReference type="ARBA" id="ARBA00023054"/>
    </source>
</evidence>
<proteinExistence type="predicted"/>
<dbReference type="GO" id="GO:0005741">
    <property type="term" value="C:mitochondrial outer membrane"/>
    <property type="evidence" value="ECO:0007669"/>
    <property type="project" value="UniProtKB-SubCell"/>
</dbReference>
<reference evidence="16 17" key="1">
    <citation type="journal article" date="2019" name="Sci. Rep.">
        <title>Comparative genomics of chytrid fungi reveal insights into the obligate biotrophic and pathogenic lifestyle of Synchytrium endobioticum.</title>
        <authorList>
            <person name="van de Vossenberg B.T.L.H."/>
            <person name="Warris S."/>
            <person name="Nguyen H.D.T."/>
            <person name="van Gent-Pelzer M.P.E."/>
            <person name="Joly D.L."/>
            <person name="van de Geest H.C."/>
            <person name="Bonants P.J.M."/>
            <person name="Smith D.S."/>
            <person name="Levesque C.A."/>
            <person name="van der Lee T.A.J."/>
        </authorList>
    </citation>
    <scope>NUCLEOTIDE SEQUENCE [LARGE SCALE GENOMIC DNA]</scope>
    <source>
        <strain evidence="16 17">CBS 809.83</strain>
    </source>
</reference>
<evidence type="ECO:0000313" key="16">
    <source>
        <dbReference type="EMBL" id="TPX61870.1"/>
    </source>
</evidence>
<evidence type="ECO:0000256" key="10">
    <source>
        <dbReference type="ARBA" id="ARBA00023134"/>
    </source>
</evidence>
<keyword evidence="5" id="KW-1000">Mitochondrion outer membrane</keyword>
<keyword evidence="4" id="KW-0547">Nucleotide-binding</keyword>
<evidence type="ECO:0000256" key="1">
    <source>
        <dbReference type="ARBA" id="ARBA00004225"/>
    </source>
</evidence>
<feature type="compositionally biased region" description="Polar residues" evidence="13">
    <location>
        <begin position="17"/>
        <end position="34"/>
    </location>
</feature>
<keyword evidence="6" id="KW-0378">Hydrolase</keyword>
<dbReference type="InterPro" id="IPR027094">
    <property type="entry name" value="Mitofusin_fam"/>
</dbReference>
<feature type="transmembrane region" description="Helical" evidence="14">
    <location>
        <begin position="745"/>
        <end position="762"/>
    </location>
</feature>
<accession>A0A507EF95</accession>
<gene>
    <name evidence="16" type="ORF">PhCBS80983_g00843</name>
</gene>
<evidence type="ECO:0000256" key="7">
    <source>
        <dbReference type="ARBA" id="ARBA00022989"/>
    </source>
</evidence>
<dbReference type="SUPFAM" id="SSF52540">
    <property type="entry name" value="P-loop containing nucleoside triphosphate hydrolases"/>
    <property type="match status" value="1"/>
</dbReference>
<organism evidence="16 17">
    <name type="scientific">Powellomyces hirtus</name>
    <dbReference type="NCBI Taxonomy" id="109895"/>
    <lineage>
        <taxon>Eukaryota</taxon>
        <taxon>Fungi</taxon>
        <taxon>Fungi incertae sedis</taxon>
        <taxon>Chytridiomycota</taxon>
        <taxon>Chytridiomycota incertae sedis</taxon>
        <taxon>Chytridiomycetes</taxon>
        <taxon>Spizellomycetales</taxon>
        <taxon>Powellomycetaceae</taxon>
        <taxon>Powellomyces</taxon>
    </lineage>
</organism>
<dbReference type="GO" id="GO:0008053">
    <property type="term" value="P:mitochondrial fusion"/>
    <property type="evidence" value="ECO:0007669"/>
    <property type="project" value="TreeGrafter"/>
</dbReference>
<evidence type="ECO:0000256" key="11">
    <source>
        <dbReference type="ARBA" id="ARBA00023136"/>
    </source>
</evidence>
<keyword evidence="8" id="KW-0175">Coiled coil</keyword>
<name>A0A507EF95_9FUNG</name>
<comment type="catalytic activity">
    <reaction evidence="12">
        <text>GTP + H2O = GDP + phosphate + H(+)</text>
        <dbReference type="Rhea" id="RHEA:19669"/>
        <dbReference type="ChEBI" id="CHEBI:15377"/>
        <dbReference type="ChEBI" id="CHEBI:15378"/>
        <dbReference type="ChEBI" id="CHEBI:37565"/>
        <dbReference type="ChEBI" id="CHEBI:43474"/>
        <dbReference type="ChEBI" id="CHEBI:58189"/>
    </reaction>
</comment>
<keyword evidence="3 14" id="KW-0812">Transmembrane</keyword>
<comment type="caution">
    <text evidence="16">The sequence shown here is derived from an EMBL/GenBank/DDBJ whole genome shotgun (WGS) entry which is preliminary data.</text>
</comment>
<dbReference type="STRING" id="109895.A0A507EF95"/>
<dbReference type="EMBL" id="QEAQ01000005">
    <property type="protein sequence ID" value="TPX61870.1"/>
    <property type="molecule type" value="Genomic_DNA"/>
</dbReference>
<evidence type="ECO:0000256" key="4">
    <source>
        <dbReference type="ARBA" id="ARBA00022741"/>
    </source>
</evidence>
<dbReference type="Pfam" id="PF00350">
    <property type="entry name" value="Dynamin_N"/>
    <property type="match status" value="1"/>
</dbReference>
<evidence type="ECO:0000256" key="5">
    <source>
        <dbReference type="ARBA" id="ARBA00022787"/>
    </source>
</evidence>
<keyword evidence="17" id="KW-1185">Reference proteome</keyword>
<keyword evidence="7 14" id="KW-1133">Transmembrane helix</keyword>
<dbReference type="FunFam" id="3.40.50.300:FF:000638">
    <property type="entry name" value="Transmembrane GTPase Fzo1, putative"/>
    <property type="match status" value="1"/>
</dbReference>
<dbReference type="PROSITE" id="PS51718">
    <property type="entry name" value="G_DYNAMIN_2"/>
    <property type="match status" value="1"/>
</dbReference>
<keyword evidence="10" id="KW-0342">GTP-binding</keyword>
<feature type="domain" description="Dynamin-type G" evidence="15">
    <location>
        <begin position="236"/>
        <end position="512"/>
    </location>
</feature>
<evidence type="ECO:0000256" key="3">
    <source>
        <dbReference type="ARBA" id="ARBA00022692"/>
    </source>
</evidence>
<comment type="subcellular location">
    <subcellularLocation>
        <location evidence="1">Mitochondrion membrane</location>
        <topology evidence="1">Multi-pass membrane protein</topology>
    </subcellularLocation>
    <subcellularLocation>
        <location evidence="2">Mitochondrion outer membrane</location>
    </subcellularLocation>
</comment>
<keyword evidence="11 14" id="KW-0472">Membrane</keyword>
<dbReference type="GO" id="GO:0005525">
    <property type="term" value="F:GTP binding"/>
    <property type="evidence" value="ECO:0007669"/>
    <property type="project" value="UniProtKB-KW"/>
</dbReference>
<evidence type="ECO:0000256" key="2">
    <source>
        <dbReference type="ARBA" id="ARBA00004294"/>
    </source>
</evidence>
<sequence>MSQKTAAREFDARAAAGSTTAHGPTPNGKSSTHEPQFLKADSAKSLSSTQFGVDSGYAATAGDDPQQQLAQAQFAEKRAKLCTLIGGTKSVLRDLAGPPAGVSSRHHCLRYPMQPKRTMFPGRAPSIVAAKTGGPKLQPSAGAMPAISMSAEPEAGHVNGRASETRDPHGLRILQLDLNSYGYIQTGNPKQTTASAITASSTTNASLNDQTLISQLLASKLDECTAHLDRLQTRISDTRSKVLVTGDLNAGKSTFVNAVLRREIVPDDQQPCTALFAEVVDAEQNDGVEEVHGINNPLAYDRKDPTTFTRFDFRHLRQVVEDNDEEYELLKVYCKDKRGRADSLLHNGVVDISLIDSPGLNIDSIKTTALFSQQEEIDVIVFVVNAENHFTLSGRDFLTTAGKEKAFIFIVVNRFDQIRRKDRCRRDILEQIRQISPATYDNADTLVHFVSAKQSLNHVEGTDTEGTMVPDFHKLEGALRSFILEKRSRSKLAPAKIYLQNLLQDVVAVAQHNSAEAARSAEQFTKEMQDSSPVYDRMLQIKTTVLDDIDKTIDQTAALVRQHAQQQLEHFVNHIDIYTEDVEWNGPLYVWQYAKDLRNRIYGMAALRLKRCEDFAKEKATACLTDIETVAASCMSVPPAIDVNVVLGAFEGDVSSTVNSSSGSPTAVTTTSHAIAHDTNSKALVKTQENHHLQVAEFFDQIDKAELAKEYAPSVGLIVGGLVGYQRMASQMFRSGFGGASTGRLAFAGLTIAGIGIFFYVLSDMKNSIERKVVLKMREHFNEVNYVPANVDRVAKGTKRALRLAIWEFQTQFQRILSENERRQEGLRRDIETKRKEKEHFRGVEKKARELARNVEGVDLEEAKDAMH</sequence>
<keyword evidence="9" id="KW-0496">Mitochondrion</keyword>
<dbReference type="GO" id="GO:0003924">
    <property type="term" value="F:GTPase activity"/>
    <property type="evidence" value="ECO:0007669"/>
    <property type="project" value="InterPro"/>
</dbReference>
<dbReference type="Gene3D" id="3.40.50.300">
    <property type="entry name" value="P-loop containing nucleotide triphosphate hydrolases"/>
    <property type="match status" value="1"/>
</dbReference>